<reference evidence="1 2" key="1">
    <citation type="submission" date="2019-10" db="EMBL/GenBank/DDBJ databases">
        <title>Genome Sequences from Six Type Strain Members of the Archaeal Family Sulfolobaceae: Acidianus ambivalens, Acidianus infernus, Metallosphaera prunae, Stygiolobus azoricus, Sulfolobus metallicus, and Sulfurisphaera ohwakuensis.</title>
        <authorList>
            <person name="Counts J.A."/>
            <person name="Kelly R.M."/>
        </authorList>
    </citation>
    <scope>NUCLEOTIDE SEQUENCE [LARGE SCALE GENOMIC DNA]</scope>
    <source>
        <strain evidence="1 2">DSM 3191</strain>
    </source>
</reference>
<sequence length="80" mass="9598">MYNNVMKVKENGFKEYLRDFLIDLNRIIKDKTIKDIPIYLKNKGKATYSEILRDMKLNIGKLNYYLKILESLIEKGRRVL</sequence>
<proteinExistence type="predicted"/>
<dbReference type="AlphaFoldDB" id="A0A6A9QI72"/>
<comment type="caution">
    <text evidence="1">The sequence shown here is derived from an EMBL/GenBank/DDBJ whole genome shotgun (WGS) entry which is preliminary data.</text>
</comment>
<dbReference type="Proteomes" id="UP000440125">
    <property type="component" value="Unassembled WGS sequence"/>
</dbReference>
<dbReference type="RefSeq" id="WP_155863240.1">
    <property type="nucleotide sequence ID" value="NZ_WFIY01000004.1"/>
</dbReference>
<keyword evidence="2" id="KW-1185">Reference proteome</keyword>
<accession>A0A6A9QI72</accession>
<organism evidence="1 2">
    <name type="scientific">Acidianus infernus</name>
    <dbReference type="NCBI Taxonomy" id="12915"/>
    <lineage>
        <taxon>Archaea</taxon>
        <taxon>Thermoproteota</taxon>
        <taxon>Thermoprotei</taxon>
        <taxon>Sulfolobales</taxon>
        <taxon>Sulfolobaceae</taxon>
        <taxon>Acidianus</taxon>
    </lineage>
</organism>
<name>A0A6A9QI72_ACIIN</name>
<evidence type="ECO:0000313" key="2">
    <source>
        <dbReference type="Proteomes" id="UP000440125"/>
    </source>
</evidence>
<dbReference type="InterPro" id="IPR036388">
    <property type="entry name" value="WH-like_DNA-bd_sf"/>
</dbReference>
<evidence type="ECO:0000313" key="1">
    <source>
        <dbReference type="EMBL" id="MUM64856.1"/>
    </source>
</evidence>
<protein>
    <submittedName>
        <fullName evidence="1">Uncharacterized protein</fullName>
    </submittedName>
</protein>
<dbReference type="EMBL" id="WFIY01000004">
    <property type="protein sequence ID" value="MUM64856.1"/>
    <property type="molecule type" value="Genomic_DNA"/>
</dbReference>
<dbReference type="Gene3D" id="1.10.10.10">
    <property type="entry name" value="Winged helix-like DNA-binding domain superfamily/Winged helix DNA-binding domain"/>
    <property type="match status" value="1"/>
</dbReference>
<gene>
    <name evidence="1" type="ORF">D1867_06280</name>
</gene>